<reference evidence="1 2" key="1">
    <citation type="submission" date="2024-04" db="EMBL/GenBank/DDBJ databases">
        <authorList>
            <person name="Fracassetti M."/>
        </authorList>
    </citation>
    <scope>NUCLEOTIDE SEQUENCE [LARGE SCALE GENOMIC DNA]</scope>
</reference>
<name>A0AAV2CSQ9_9ROSI</name>
<evidence type="ECO:0000313" key="2">
    <source>
        <dbReference type="Proteomes" id="UP001497516"/>
    </source>
</evidence>
<sequence length="113" mass="12698">MEFTLHCNLGGPRNASVSLRLRMLHVWPAKSPGDIRIYNYCTLWVDETGMLIQGVSPTSMATGIRRDLSVGKIYVIKTFALSNPPNHFPLDAYEFVAFSQLNLRAGNHRYLTG</sequence>
<keyword evidence="2" id="KW-1185">Reference proteome</keyword>
<gene>
    <name evidence="1" type="ORF">LTRI10_LOCUS6937</name>
</gene>
<dbReference type="AlphaFoldDB" id="A0AAV2CSQ9"/>
<protein>
    <submittedName>
        <fullName evidence="1">Uncharacterized protein</fullName>
    </submittedName>
</protein>
<dbReference type="EMBL" id="OZ034814">
    <property type="protein sequence ID" value="CAL1359452.1"/>
    <property type="molecule type" value="Genomic_DNA"/>
</dbReference>
<organism evidence="1 2">
    <name type="scientific">Linum trigynum</name>
    <dbReference type="NCBI Taxonomy" id="586398"/>
    <lineage>
        <taxon>Eukaryota</taxon>
        <taxon>Viridiplantae</taxon>
        <taxon>Streptophyta</taxon>
        <taxon>Embryophyta</taxon>
        <taxon>Tracheophyta</taxon>
        <taxon>Spermatophyta</taxon>
        <taxon>Magnoliopsida</taxon>
        <taxon>eudicotyledons</taxon>
        <taxon>Gunneridae</taxon>
        <taxon>Pentapetalae</taxon>
        <taxon>rosids</taxon>
        <taxon>fabids</taxon>
        <taxon>Malpighiales</taxon>
        <taxon>Linaceae</taxon>
        <taxon>Linum</taxon>
    </lineage>
</organism>
<evidence type="ECO:0000313" key="1">
    <source>
        <dbReference type="EMBL" id="CAL1359452.1"/>
    </source>
</evidence>
<proteinExistence type="predicted"/>
<dbReference type="Proteomes" id="UP001497516">
    <property type="component" value="Chromosome 10"/>
</dbReference>
<accession>A0AAV2CSQ9</accession>